<dbReference type="InterPro" id="IPR039564">
    <property type="entry name" value="Peptidase_C39-like"/>
</dbReference>
<dbReference type="Pfam" id="PF13529">
    <property type="entry name" value="Peptidase_C39_2"/>
    <property type="match status" value="1"/>
</dbReference>
<dbReference type="Proteomes" id="UP000813384">
    <property type="component" value="Unassembled WGS sequence"/>
</dbReference>
<evidence type="ECO:0000259" key="2">
    <source>
        <dbReference type="Pfam" id="PF13529"/>
    </source>
</evidence>
<reference evidence="3" key="2">
    <citation type="submission" date="2021-11" db="EMBL/GenBank/DDBJ databases">
        <authorList>
            <person name="Gilroy R."/>
        </authorList>
    </citation>
    <scope>NUCLEOTIDE SEQUENCE</scope>
    <source>
        <strain evidence="3">150</strain>
    </source>
</reference>
<dbReference type="PANTHER" id="PTHR37806">
    <property type="entry name" value="LMO0724 PROTEIN"/>
    <property type="match status" value="1"/>
</dbReference>
<feature type="domain" description="Peptidase C39-like" evidence="2">
    <location>
        <begin position="63"/>
        <end position="227"/>
    </location>
</feature>
<name>A0A9E4DQV2_9ENTE</name>
<proteinExistence type="predicted"/>
<keyword evidence="1" id="KW-1133">Transmembrane helix</keyword>
<evidence type="ECO:0000256" key="1">
    <source>
        <dbReference type="SAM" id="Phobius"/>
    </source>
</evidence>
<protein>
    <submittedName>
        <fullName evidence="3">C39 family peptidase</fullName>
    </submittedName>
</protein>
<dbReference type="EMBL" id="JAJJVO010000016">
    <property type="protein sequence ID" value="MCC9272878.1"/>
    <property type="molecule type" value="Genomic_DNA"/>
</dbReference>
<sequence>MKKILINLSLLSIIGITVYLAYFYDNDQTKATENVQSLEEEAWFGEEEPVKTGDPNFIRTISLDVPLENQFEGIVLENGCEITSLSMLLQYYGFEVNKNQLAKLLDYVPYALNKTTHGNPDLGFVGDIKKGNEAMGVHVDPIAKVAKQIVNEELEVVAGKGRSFQDVLQQLQADTPVWILATLEMTIPSDADFISWQTKEGEMQVTSLIHSVVLTGMDAENVYYNDPSGIKDARVSIADLEEIYNKMGKQSLFLK</sequence>
<organism evidence="3 4">
    <name type="scientific">Enterococcus aquimarinus</name>
    <dbReference type="NCBI Taxonomy" id="328396"/>
    <lineage>
        <taxon>Bacteria</taxon>
        <taxon>Bacillati</taxon>
        <taxon>Bacillota</taxon>
        <taxon>Bacilli</taxon>
        <taxon>Lactobacillales</taxon>
        <taxon>Enterococcaceae</taxon>
        <taxon>Enterococcus</taxon>
    </lineage>
</organism>
<feature type="transmembrane region" description="Helical" evidence="1">
    <location>
        <begin position="5"/>
        <end position="24"/>
    </location>
</feature>
<dbReference type="PIRSF" id="PIRSF032442">
    <property type="entry name" value="UCP032442"/>
    <property type="match status" value="1"/>
</dbReference>
<dbReference type="AlphaFoldDB" id="A0A9E4DQV2"/>
<gene>
    <name evidence="3" type="ORF">K8V42_01045</name>
</gene>
<evidence type="ECO:0000313" key="3">
    <source>
        <dbReference type="EMBL" id="MCC9272878.1"/>
    </source>
</evidence>
<keyword evidence="1" id="KW-0812">Transmembrane</keyword>
<dbReference type="PANTHER" id="PTHR37806:SF1">
    <property type="entry name" value="PEPTIDASE C39-LIKE DOMAIN-CONTAINING PROTEIN"/>
    <property type="match status" value="1"/>
</dbReference>
<keyword evidence="1" id="KW-0472">Membrane</keyword>
<dbReference type="Gene3D" id="3.90.70.10">
    <property type="entry name" value="Cysteine proteinases"/>
    <property type="match status" value="1"/>
</dbReference>
<comment type="caution">
    <text evidence="3">The sequence shown here is derived from an EMBL/GenBank/DDBJ whole genome shotgun (WGS) entry which is preliminary data.</text>
</comment>
<reference evidence="3" key="1">
    <citation type="journal article" date="2021" name="PeerJ">
        <title>Extensive microbial diversity within the chicken gut microbiome revealed by metagenomics and culture.</title>
        <authorList>
            <person name="Gilroy R."/>
            <person name="Ravi A."/>
            <person name="Getino M."/>
            <person name="Pursley I."/>
            <person name="Horton D.L."/>
            <person name="Alikhan N.F."/>
            <person name="Baker D."/>
            <person name="Gharbi K."/>
            <person name="Hall N."/>
            <person name="Watson M."/>
            <person name="Adriaenssens E.M."/>
            <person name="Foster-Nyarko E."/>
            <person name="Jarju S."/>
            <person name="Secka A."/>
            <person name="Antonio M."/>
            <person name="Oren A."/>
            <person name="Chaudhuri R.R."/>
            <person name="La Ragione R."/>
            <person name="Hildebrand F."/>
            <person name="Pallen M.J."/>
        </authorList>
    </citation>
    <scope>NUCLEOTIDE SEQUENCE</scope>
    <source>
        <strain evidence="3">150</strain>
    </source>
</reference>
<dbReference type="InterPro" id="IPR016997">
    <property type="entry name" value="UCP032442"/>
</dbReference>
<accession>A0A9E4DQV2</accession>
<evidence type="ECO:0000313" key="4">
    <source>
        <dbReference type="Proteomes" id="UP000813384"/>
    </source>
</evidence>